<dbReference type="PANTHER" id="PTHR13257">
    <property type="entry name" value="NUCLEOPORIN NUP84-RELATED"/>
    <property type="match status" value="1"/>
</dbReference>
<evidence type="ECO:0000256" key="1">
    <source>
        <dbReference type="ARBA" id="ARBA00004567"/>
    </source>
</evidence>
<feature type="region of interest" description="Disordered" evidence="8">
    <location>
        <begin position="34"/>
        <end position="54"/>
    </location>
</feature>
<comment type="subcellular location">
    <subcellularLocation>
        <location evidence="1">Nucleus</location>
        <location evidence="1">Nuclear pore complex</location>
    </subcellularLocation>
</comment>
<dbReference type="InterPro" id="IPR019321">
    <property type="entry name" value="Nucleoporin_Nup88"/>
</dbReference>
<keyword evidence="2" id="KW-0813">Transport</keyword>
<evidence type="ECO:0000256" key="5">
    <source>
        <dbReference type="ARBA" id="ARBA00023010"/>
    </source>
</evidence>
<dbReference type="Proteomes" id="UP000234681">
    <property type="component" value="Chromosome 10"/>
</dbReference>
<name>A6HGA8_RAT</name>
<proteinExistence type="predicted"/>
<dbReference type="GO" id="GO:0015031">
    <property type="term" value="P:protein transport"/>
    <property type="evidence" value="ECO:0007669"/>
    <property type="project" value="UniProtKB-KW"/>
</dbReference>
<evidence type="ECO:0000256" key="8">
    <source>
        <dbReference type="SAM" id="MobiDB-lite"/>
    </source>
</evidence>
<evidence type="ECO:0000256" key="3">
    <source>
        <dbReference type="ARBA" id="ARBA00022816"/>
    </source>
</evidence>
<accession>A6HGA8</accession>
<evidence type="ECO:0000256" key="2">
    <source>
        <dbReference type="ARBA" id="ARBA00022448"/>
    </source>
</evidence>
<reference evidence="9 10" key="1">
    <citation type="submission" date="2005-07" db="EMBL/GenBank/DDBJ databases">
        <authorList>
            <person name="Mural R.J."/>
            <person name="Li P.W."/>
            <person name="Adams M.D."/>
            <person name="Amanatides P.G."/>
            <person name="Baden-Tillson H."/>
            <person name="Barnstead M."/>
            <person name="Chin S.H."/>
            <person name="Dew I."/>
            <person name="Evans C.A."/>
            <person name="Ferriera S."/>
            <person name="Flanigan M."/>
            <person name="Fosler C."/>
            <person name="Glodek A."/>
            <person name="Gu Z."/>
            <person name="Holt R.A."/>
            <person name="Jennings D."/>
            <person name="Kraft C.L."/>
            <person name="Lu F."/>
            <person name="Nguyen T."/>
            <person name="Nusskern D.R."/>
            <person name="Pfannkoch C.M."/>
            <person name="Sitter C."/>
            <person name="Sutton G.G."/>
            <person name="Venter J.C."/>
            <person name="Wang Z."/>
            <person name="Woodage T."/>
            <person name="Zheng X.H."/>
            <person name="Zhong F."/>
        </authorList>
    </citation>
    <scope>NUCLEOTIDE SEQUENCE [LARGE SCALE GENOMIC DNA]</scope>
    <source>
        <strain>BN</strain>
        <strain evidence="10">Sprague-Dawley</strain>
    </source>
</reference>
<evidence type="ECO:0000313" key="9">
    <source>
        <dbReference type="EMBL" id="EDM05063.1"/>
    </source>
</evidence>
<keyword evidence="5" id="KW-0811">Translocation</keyword>
<keyword evidence="4" id="KW-0653">Protein transport</keyword>
<sequence>MAAAAGPVGDGELWQSWLPNHVVFLRLREGLKNQSPAEADKPATSTSPSCPPLPPHLPTRNLVFGLGGELFLWDAEGSAFLVVRLRGPSGGSVEPPLSQYQRLLCINPPLFEIHQVLLSPTQHHVALIGRVNTYEKW</sequence>
<evidence type="ECO:0000313" key="10">
    <source>
        <dbReference type="Proteomes" id="UP000234681"/>
    </source>
</evidence>
<evidence type="ECO:0000313" key="11">
    <source>
        <dbReference type="RGD" id="620182"/>
    </source>
</evidence>
<dbReference type="EMBL" id="CH473948">
    <property type="protein sequence ID" value="EDM05063.1"/>
    <property type="molecule type" value="Genomic_DNA"/>
</dbReference>
<dbReference type="InterPro" id="IPR037700">
    <property type="entry name" value="NUP88/NUP82"/>
</dbReference>
<organism evidence="9 10">
    <name type="scientific">Rattus norvegicus</name>
    <name type="common">Rat</name>
    <dbReference type="NCBI Taxonomy" id="10116"/>
    <lineage>
        <taxon>Eukaryota</taxon>
        <taxon>Metazoa</taxon>
        <taxon>Chordata</taxon>
        <taxon>Craniata</taxon>
        <taxon>Vertebrata</taxon>
        <taxon>Euteleostomi</taxon>
        <taxon>Mammalia</taxon>
        <taxon>Eutheria</taxon>
        <taxon>Euarchontoglires</taxon>
        <taxon>Glires</taxon>
        <taxon>Rodentia</taxon>
        <taxon>Myomorpha</taxon>
        <taxon>Muroidea</taxon>
        <taxon>Muridae</taxon>
        <taxon>Murinae</taxon>
        <taxon>Rattus</taxon>
    </lineage>
</organism>
<keyword evidence="6" id="KW-0906">Nuclear pore complex</keyword>
<protein>
    <submittedName>
        <fullName evidence="9">Nucleoporin 88, isoform CRA_c</fullName>
    </submittedName>
</protein>
<dbReference type="GO" id="GO:0000056">
    <property type="term" value="P:ribosomal small subunit export from nucleus"/>
    <property type="evidence" value="ECO:0007669"/>
    <property type="project" value="InterPro"/>
</dbReference>
<dbReference type="GO" id="GO:0051028">
    <property type="term" value="P:mRNA transport"/>
    <property type="evidence" value="ECO:0007669"/>
    <property type="project" value="UniProtKB-KW"/>
</dbReference>
<dbReference type="PANTHER" id="PTHR13257:SF0">
    <property type="entry name" value="NUCLEAR PORE COMPLEX PROTEIN NUP88"/>
    <property type="match status" value="1"/>
</dbReference>
<evidence type="ECO:0000256" key="6">
    <source>
        <dbReference type="ARBA" id="ARBA00023132"/>
    </source>
</evidence>
<dbReference type="Pfam" id="PF10168">
    <property type="entry name" value="Nup88"/>
    <property type="match status" value="1"/>
</dbReference>
<keyword evidence="7" id="KW-0539">Nucleus</keyword>
<dbReference type="GO" id="GO:0017056">
    <property type="term" value="F:structural constituent of nuclear pore"/>
    <property type="evidence" value="ECO:0007669"/>
    <property type="project" value="InterPro"/>
</dbReference>
<evidence type="ECO:0000256" key="7">
    <source>
        <dbReference type="ARBA" id="ARBA00023242"/>
    </source>
</evidence>
<dbReference type="RGD" id="620182">
    <property type="gene designation" value="Nup88"/>
</dbReference>
<dbReference type="AlphaFoldDB" id="A6HGA8"/>
<gene>
    <name evidence="9 11" type="primary">Nup88</name>
    <name evidence="9" type="ORF">rCG_32547</name>
</gene>
<dbReference type="GO" id="GO:0005643">
    <property type="term" value="C:nuclear pore"/>
    <property type="evidence" value="ECO:0007669"/>
    <property type="project" value="UniProtKB-SubCell"/>
</dbReference>
<dbReference type="GO" id="GO:0000055">
    <property type="term" value="P:ribosomal large subunit export from nucleus"/>
    <property type="evidence" value="ECO:0007669"/>
    <property type="project" value="InterPro"/>
</dbReference>
<keyword evidence="3" id="KW-0509">mRNA transport</keyword>
<evidence type="ECO:0000256" key="4">
    <source>
        <dbReference type="ARBA" id="ARBA00022927"/>
    </source>
</evidence>